<accession>A0A9P6IIQ5</accession>
<keyword evidence="3" id="KW-1185">Reference proteome</keyword>
<dbReference type="AlphaFoldDB" id="A0A9P6IIQ5"/>
<dbReference type="OrthoDB" id="88410at2759"/>
<protein>
    <submittedName>
        <fullName evidence="2">Uncharacterized protein</fullName>
    </submittedName>
</protein>
<dbReference type="EMBL" id="JAAAHW010010481">
    <property type="protein sequence ID" value="KAF9925493.1"/>
    <property type="molecule type" value="Genomic_DNA"/>
</dbReference>
<name>A0A9P6IIQ5_9FUNG</name>
<evidence type="ECO:0000313" key="2">
    <source>
        <dbReference type="EMBL" id="KAF9925493.1"/>
    </source>
</evidence>
<reference evidence="2" key="1">
    <citation type="journal article" date="2020" name="Fungal Divers.">
        <title>Resolving the Mortierellaceae phylogeny through synthesis of multi-gene phylogenetics and phylogenomics.</title>
        <authorList>
            <person name="Vandepol N."/>
            <person name="Liber J."/>
            <person name="Desiro A."/>
            <person name="Na H."/>
            <person name="Kennedy M."/>
            <person name="Barry K."/>
            <person name="Grigoriev I.V."/>
            <person name="Miller A.N."/>
            <person name="O'Donnell K."/>
            <person name="Stajich J.E."/>
            <person name="Bonito G."/>
        </authorList>
    </citation>
    <scope>NUCLEOTIDE SEQUENCE</scope>
    <source>
        <strain evidence="2">MES-2147</strain>
    </source>
</reference>
<gene>
    <name evidence="2" type="ORF">BGZ65_007708</name>
</gene>
<proteinExistence type="predicted"/>
<organism evidence="2 3">
    <name type="scientific">Modicella reniformis</name>
    <dbReference type="NCBI Taxonomy" id="1440133"/>
    <lineage>
        <taxon>Eukaryota</taxon>
        <taxon>Fungi</taxon>
        <taxon>Fungi incertae sedis</taxon>
        <taxon>Mucoromycota</taxon>
        <taxon>Mortierellomycotina</taxon>
        <taxon>Mortierellomycetes</taxon>
        <taxon>Mortierellales</taxon>
        <taxon>Mortierellaceae</taxon>
        <taxon>Modicella</taxon>
    </lineage>
</organism>
<dbReference type="Proteomes" id="UP000749646">
    <property type="component" value="Unassembled WGS sequence"/>
</dbReference>
<sequence>MCHRVICNDCGCGLHIAQALSGLSLEEICSCDDDQDSEHSWSTVISSSTKRAIPKYPIPYTSSSKPAVCLASGVPDEEHSEACVDPSPVEYKLSKISATSATEAAIRKAKQAAALEELKRQKEEKEKELKDANQDTLNKLLKGLSQDKDTATE</sequence>
<feature type="compositionally biased region" description="Basic and acidic residues" evidence="1">
    <location>
        <begin position="123"/>
        <end position="133"/>
    </location>
</feature>
<comment type="caution">
    <text evidence="2">The sequence shown here is derived from an EMBL/GenBank/DDBJ whole genome shotgun (WGS) entry which is preliminary data.</text>
</comment>
<feature type="non-terminal residue" evidence="2">
    <location>
        <position position="153"/>
    </location>
</feature>
<feature type="region of interest" description="Disordered" evidence="1">
    <location>
        <begin position="123"/>
        <end position="153"/>
    </location>
</feature>
<evidence type="ECO:0000313" key="3">
    <source>
        <dbReference type="Proteomes" id="UP000749646"/>
    </source>
</evidence>
<evidence type="ECO:0000256" key="1">
    <source>
        <dbReference type="SAM" id="MobiDB-lite"/>
    </source>
</evidence>